<dbReference type="EMBL" id="AP018131">
    <property type="protein sequence ID" value="BBA47120.1"/>
    <property type="molecule type" value="Genomic_DNA"/>
</dbReference>
<gene>
    <name evidence="2" type="ORF">BBJK_00102</name>
</gene>
<reference evidence="2 3" key="1">
    <citation type="journal article" date="2017" name="Biosci. Biotechnol. Biochem.">
        <title>Identification and characterization of a sulfoglycosidase from Bifidobacterium bifidum implicated in mucin glycan utilization.</title>
        <authorList>
            <person name="Katoh T."/>
            <person name="Maeshibu T."/>
            <person name="Kikkawa K."/>
            <person name="Gotoh A."/>
            <person name="Tomabechi Y."/>
            <person name="Nakamura M."/>
            <person name="Liao W.-H."/>
            <person name="Yamaguchi M."/>
            <person name="Ashida H."/>
            <person name="Yamamoto K."/>
            <person name="Katayama T."/>
        </authorList>
    </citation>
    <scope>NUCLEOTIDE SEQUENCE [LARGE SCALE GENOMIC DNA]</scope>
    <source>
        <strain evidence="2 3">JCM 7004</strain>
    </source>
</reference>
<evidence type="ECO:0000259" key="1">
    <source>
        <dbReference type="Pfam" id="PF12008"/>
    </source>
</evidence>
<evidence type="ECO:0000313" key="3">
    <source>
        <dbReference type="Proteomes" id="UP000262177"/>
    </source>
</evidence>
<dbReference type="AlphaFoldDB" id="A0A286TAS3"/>
<evidence type="ECO:0000313" key="2">
    <source>
        <dbReference type="EMBL" id="BBA47120.1"/>
    </source>
</evidence>
<accession>A0A286TAS3</accession>
<dbReference type="Proteomes" id="UP000262177">
    <property type="component" value="Chromosome"/>
</dbReference>
<dbReference type="InterPro" id="IPR022625">
    <property type="entry name" value="TypeI_RM_Rsu_C"/>
</dbReference>
<sequence length="169" mass="19738">MNANFVKWLKALKEDSPELAEMSAQLHRSFAALSRDEQRLAELFLHDVERGDVEVEEGMTLRDYITRYAKREKDEQIDKLVDHLGVDRSLLEELTVRYINEKSLNAFGRFDALRDTIDVPRAKSFFERCMNVTLPNFKVKVQASKLLKQFVLEGGFDIDEEVSHWRFAL</sequence>
<organism evidence="2 3">
    <name type="scientific">Bifidobacterium bifidum LMG 13195</name>
    <dbReference type="NCBI Taxonomy" id="1207542"/>
    <lineage>
        <taxon>Bacteria</taxon>
        <taxon>Bacillati</taxon>
        <taxon>Actinomycetota</taxon>
        <taxon>Actinomycetes</taxon>
        <taxon>Bifidobacteriales</taxon>
        <taxon>Bifidobacteriaceae</taxon>
        <taxon>Bifidobacterium</taxon>
    </lineage>
</organism>
<dbReference type="Pfam" id="PF12008">
    <property type="entry name" value="EcoR124_C"/>
    <property type="match status" value="1"/>
</dbReference>
<proteinExistence type="predicted"/>
<feature type="domain" description="Type I restriction enzyme R protein C-terminal" evidence="1">
    <location>
        <begin position="3"/>
        <end position="119"/>
    </location>
</feature>
<protein>
    <recommendedName>
        <fullName evidence="1">Type I restriction enzyme R protein C-terminal domain-containing protein</fullName>
    </recommendedName>
</protein>
<name>A0A286TAS3_BIFBI</name>